<dbReference type="EMBL" id="ML978960">
    <property type="protein sequence ID" value="KAF1931855.1"/>
    <property type="molecule type" value="Genomic_DNA"/>
</dbReference>
<reference evidence="1" key="1">
    <citation type="journal article" date="2020" name="Stud. Mycol.">
        <title>101 Dothideomycetes genomes: a test case for predicting lifestyles and emergence of pathogens.</title>
        <authorList>
            <person name="Haridas S."/>
            <person name="Albert R."/>
            <person name="Binder M."/>
            <person name="Bloem J."/>
            <person name="Labutti K."/>
            <person name="Salamov A."/>
            <person name="Andreopoulos B."/>
            <person name="Baker S."/>
            <person name="Barry K."/>
            <person name="Bills G."/>
            <person name="Bluhm B."/>
            <person name="Cannon C."/>
            <person name="Castanera R."/>
            <person name="Culley D."/>
            <person name="Daum C."/>
            <person name="Ezra D."/>
            <person name="Gonzalez J."/>
            <person name="Henrissat B."/>
            <person name="Kuo A."/>
            <person name="Liang C."/>
            <person name="Lipzen A."/>
            <person name="Lutzoni F."/>
            <person name="Magnuson J."/>
            <person name="Mondo S."/>
            <person name="Nolan M."/>
            <person name="Ohm R."/>
            <person name="Pangilinan J."/>
            <person name="Park H.-J."/>
            <person name="Ramirez L."/>
            <person name="Alfaro M."/>
            <person name="Sun H."/>
            <person name="Tritt A."/>
            <person name="Yoshinaga Y."/>
            <person name="Zwiers L.-H."/>
            <person name="Turgeon B."/>
            <person name="Goodwin S."/>
            <person name="Spatafora J."/>
            <person name="Crous P."/>
            <person name="Grigoriev I."/>
        </authorList>
    </citation>
    <scope>NUCLEOTIDE SEQUENCE</scope>
    <source>
        <strain evidence="1">CBS 183.55</strain>
    </source>
</reference>
<accession>A0A6A5RTP0</accession>
<sequence length="73" mass="8239">MRRSRRRCTHGVMIPVQCLSECLGSLSVHYACGLSLITSRPPSLSQPMVLLWVYSVASRHPKPPSHYQPPHPF</sequence>
<dbReference type="GeneID" id="54346950"/>
<dbReference type="Proteomes" id="UP000800082">
    <property type="component" value="Unassembled WGS sequence"/>
</dbReference>
<evidence type="ECO:0000313" key="1">
    <source>
        <dbReference type="EMBL" id="KAF1931855.1"/>
    </source>
</evidence>
<dbReference type="AlphaFoldDB" id="A0A6A5RTP0"/>
<evidence type="ECO:0000313" key="2">
    <source>
        <dbReference type="Proteomes" id="UP000800082"/>
    </source>
</evidence>
<gene>
    <name evidence="1" type="ORF">M421DRAFT_322095</name>
</gene>
<protein>
    <submittedName>
        <fullName evidence="1">Uncharacterized protein</fullName>
    </submittedName>
</protein>
<name>A0A6A5RTP0_9PLEO</name>
<dbReference type="RefSeq" id="XP_033452103.1">
    <property type="nucleotide sequence ID" value="XM_033589303.1"/>
</dbReference>
<organism evidence="1 2">
    <name type="scientific">Didymella exigua CBS 183.55</name>
    <dbReference type="NCBI Taxonomy" id="1150837"/>
    <lineage>
        <taxon>Eukaryota</taxon>
        <taxon>Fungi</taxon>
        <taxon>Dikarya</taxon>
        <taxon>Ascomycota</taxon>
        <taxon>Pezizomycotina</taxon>
        <taxon>Dothideomycetes</taxon>
        <taxon>Pleosporomycetidae</taxon>
        <taxon>Pleosporales</taxon>
        <taxon>Pleosporineae</taxon>
        <taxon>Didymellaceae</taxon>
        <taxon>Didymella</taxon>
    </lineage>
</organism>
<proteinExistence type="predicted"/>
<keyword evidence="2" id="KW-1185">Reference proteome</keyword>